<evidence type="ECO:0000256" key="1">
    <source>
        <dbReference type="ARBA" id="ARBA00008416"/>
    </source>
</evidence>
<dbReference type="PANTHER" id="PTHR13903:SF8">
    <property type="entry name" value="PIRIN"/>
    <property type="match status" value="1"/>
</dbReference>
<evidence type="ECO:0000259" key="4">
    <source>
        <dbReference type="Pfam" id="PF05726"/>
    </source>
</evidence>
<gene>
    <name evidence="5" type="ORF">COW36_12575</name>
</gene>
<organism evidence="5 6">
    <name type="scientific">bacterium (Candidatus Blackallbacteria) CG17_big_fil_post_rev_8_21_14_2_50_48_46</name>
    <dbReference type="NCBI Taxonomy" id="2014261"/>
    <lineage>
        <taxon>Bacteria</taxon>
        <taxon>Candidatus Blackallbacteria</taxon>
    </lineage>
</organism>
<reference evidence="5 6" key="1">
    <citation type="submission" date="2017-09" db="EMBL/GenBank/DDBJ databases">
        <title>Depth-based differentiation of microbial function through sediment-hosted aquifers and enrichment of novel symbionts in the deep terrestrial subsurface.</title>
        <authorList>
            <person name="Probst A.J."/>
            <person name="Ladd B."/>
            <person name="Jarett J.K."/>
            <person name="Geller-Mcgrath D.E."/>
            <person name="Sieber C.M."/>
            <person name="Emerson J.B."/>
            <person name="Anantharaman K."/>
            <person name="Thomas B.C."/>
            <person name="Malmstrom R."/>
            <person name="Stieglmeier M."/>
            <person name="Klingl A."/>
            <person name="Woyke T."/>
            <person name="Ryan C.M."/>
            <person name="Banfield J.F."/>
        </authorList>
    </citation>
    <scope>NUCLEOTIDE SEQUENCE [LARGE SCALE GENOMIC DNA]</scope>
    <source>
        <strain evidence="5">CG17_big_fil_post_rev_8_21_14_2_50_48_46</strain>
    </source>
</reference>
<evidence type="ECO:0000256" key="2">
    <source>
        <dbReference type="RuleBase" id="RU003457"/>
    </source>
</evidence>
<dbReference type="Proteomes" id="UP000231019">
    <property type="component" value="Unassembled WGS sequence"/>
</dbReference>
<dbReference type="InterPro" id="IPR014710">
    <property type="entry name" value="RmlC-like_jellyroll"/>
</dbReference>
<dbReference type="CDD" id="cd02909">
    <property type="entry name" value="cupin_pirin_N"/>
    <property type="match status" value="1"/>
</dbReference>
<comment type="caution">
    <text evidence="5">The sequence shown here is derived from an EMBL/GenBank/DDBJ whole genome shotgun (WGS) entry which is preliminary data.</text>
</comment>
<dbReference type="EMBL" id="PFFQ01000037">
    <property type="protein sequence ID" value="PIW16596.1"/>
    <property type="molecule type" value="Genomic_DNA"/>
</dbReference>
<dbReference type="CDD" id="cd02247">
    <property type="entry name" value="cupin_pirin_C"/>
    <property type="match status" value="1"/>
</dbReference>
<dbReference type="InterPro" id="IPR008778">
    <property type="entry name" value="Pirin_C_dom"/>
</dbReference>
<evidence type="ECO:0000259" key="3">
    <source>
        <dbReference type="Pfam" id="PF02678"/>
    </source>
</evidence>
<feature type="domain" description="Pirin C-terminal" evidence="4">
    <location>
        <begin position="205"/>
        <end position="307"/>
    </location>
</feature>
<proteinExistence type="inferred from homology"/>
<dbReference type="SUPFAM" id="SSF51182">
    <property type="entry name" value="RmlC-like cupins"/>
    <property type="match status" value="1"/>
</dbReference>
<dbReference type="Gene3D" id="2.60.120.10">
    <property type="entry name" value="Jelly Rolls"/>
    <property type="match status" value="2"/>
</dbReference>
<dbReference type="InterPro" id="IPR011051">
    <property type="entry name" value="RmlC_Cupin_sf"/>
</dbReference>
<dbReference type="InterPro" id="IPR003829">
    <property type="entry name" value="Pirin_N_dom"/>
</dbReference>
<evidence type="ECO:0000313" key="6">
    <source>
        <dbReference type="Proteomes" id="UP000231019"/>
    </source>
</evidence>
<sequence>MKTISKPFALGFPWQTRDPFLFCVYHQDFYPKGKTDLSPDASLAGRSLGQDFTLKDGWRMYHGLRIPGFPGHPHRGFETVTVVQEGWVDHADSLGAAGRYGAGDTQWMTAGKGVQHSEMFPLLNQNQENTLELFQIWLNLPRASKMAPPHFQMIWSEQKPIWQTQDANGKKIQVEIIAGSLEGLSPPAPPPDSWAADPSHSVAIWVIKLEAGAQWHLPVAETGLNRTLYYYQGESLKIGGETLQPGYGIDLPSDQSLGLENSEQESRLLLLQGKPLKEPVVQYGPFVMNTQAEIQMAFLDYQKDQFGGWPWPDSDPIHGKEKGRFARYFDGQIEEP</sequence>
<evidence type="ECO:0000313" key="5">
    <source>
        <dbReference type="EMBL" id="PIW16596.1"/>
    </source>
</evidence>
<feature type="domain" description="Pirin N-terminal" evidence="3">
    <location>
        <begin position="62"/>
        <end position="138"/>
    </location>
</feature>
<dbReference type="PANTHER" id="PTHR13903">
    <property type="entry name" value="PIRIN-RELATED"/>
    <property type="match status" value="1"/>
</dbReference>
<dbReference type="AlphaFoldDB" id="A0A2M7G3Y6"/>
<dbReference type="InterPro" id="IPR012093">
    <property type="entry name" value="Pirin"/>
</dbReference>
<accession>A0A2M7G3Y6</accession>
<dbReference type="Pfam" id="PF05726">
    <property type="entry name" value="Pirin_C"/>
    <property type="match status" value="1"/>
</dbReference>
<dbReference type="Pfam" id="PF02678">
    <property type="entry name" value="Pirin"/>
    <property type="match status" value="1"/>
</dbReference>
<name>A0A2M7G3Y6_9BACT</name>
<comment type="similarity">
    <text evidence="1 2">Belongs to the pirin family.</text>
</comment>
<protein>
    <submittedName>
        <fullName evidence="5">Pirin</fullName>
    </submittedName>
</protein>